<feature type="transmembrane region" description="Helical" evidence="6">
    <location>
        <begin position="266"/>
        <end position="287"/>
    </location>
</feature>
<name>A0AAD4CVJ9_ASPNN</name>
<feature type="transmembrane region" description="Helical" evidence="6">
    <location>
        <begin position="217"/>
        <end position="238"/>
    </location>
</feature>
<dbReference type="Gene3D" id="1.20.1740.10">
    <property type="entry name" value="Amino acid/polyamine transporter I"/>
    <property type="match status" value="1"/>
</dbReference>
<sequence>MENPQSTNDSPTSAAQLTRNFSFISMLGLAFAILNSPIGSDIWRASLLGAGFCTLCIALSLAEFLSAYPNAAGQYHWVAVSRREHAAVLSWFTAWFSVAGWVFLSATASLFGSSLIMNIAALDHPEYKMRTWHMFLVYICFCLVAFLTNAFFNALLSTLNKIASLYSPSSSTKQGGLMAWLGFWGFFKVDYALQDFQDAVAHMIEEIPNPTTQGPQVMVACVAIGIFTSLVFIIALLFVSGDITAVITSTYGPLLQILFAATNNRVGAICLLIFPIGCLLLGVVAIMTTCSRMIRALGRDCGLPFSHVWAKIHPTLGMPLNALGLNALLTICCGCIYLGSSSAFNAVSSATVVCFDISYGLPILVHCLRGRNQLPTSPWALRPVLGW</sequence>
<keyword evidence="8" id="KW-1185">Reference proteome</keyword>
<feature type="transmembrane region" description="Helical" evidence="6">
    <location>
        <begin position="88"/>
        <end position="111"/>
    </location>
</feature>
<evidence type="ECO:0000256" key="3">
    <source>
        <dbReference type="ARBA" id="ARBA00022692"/>
    </source>
</evidence>
<proteinExistence type="predicted"/>
<comment type="subcellular location">
    <subcellularLocation>
        <location evidence="1">Membrane</location>
        <topology evidence="1">Multi-pass membrane protein</topology>
    </subcellularLocation>
</comment>
<dbReference type="Proteomes" id="UP001194746">
    <property type="component" value="Unassembled WGS sequence"/>
</dbReference>
<evidence type="ECO:0000256" key="4">
    <source>
        <dbReference type="ARBA" id="ARBA00022989"/>
    </source>
</evidence>
<feature type="transmembrane region" description="Helical" evidence="6">
    <location>
        <begin position="243"/>
        <end position="260"/>
    </location>
</feature>
<evidence type="ECO:0000256" key="5">
    <source>
        <dbReference type="ARBA" id="ARBA00023136"/>
    </source>
</evidence>
<evidence type="ECO:0000313" key="7">
    <source>
        <dbReference type="EMBL" id="KAF9893509.1"/>
    </source>
</evidence>
<feature type="transmembrane region" description="Helical" evidence="6">
    <location>
        <begin position="45"/>
        <end position="68"/>
    </location>
</feature>
<accession>A0AAD4CVJ9</accession>
<reference evidence="7" key="1">
    <citation type="journal article" date="2019" name="Beilstein J. Org. Chem.">
        <title>Nanangenines: drimane sesquiterpenoids as the dominant metabolite cohort of a novel Australian fungus, Aspergillus nanangensis.</title>
        <authorList>
            <person name="Lacey H.J."/>
            <person name="Gilchrist C.L.M."/>
            <person name="Crombie A."/>
            <person name="Kalaitzis J.A."/>
            <person name="Vuong D."/>
            <person name="Rutledge P.J."/>
            <person name="Turner P."/>
            <person name="Pitt J.I."/>
            <person name="Lacey E."/>
            <person name="Chooi Y.H."/>
            <person name="Piggott A.M."/>
        </authorList>
    </citation>
    <scope>NUCLEOTIDE SEQUENCE</scope>
    <source>
        <strain evidence="7">MST-FP2251</strain>
    </source>
</reference>
<reference evidence="7" key="2">
    <citation type="submission" date="2020-02" db="EMBL/GenBank/DDBJ databases">
        <authorList>
            <person name="Gilchrist C.L.M."/>
            <person name="Chooi Y.-H."/>
        </authorList>
    </citation>
    <scope>NUCLEOTIDE SEQUENCE</scope>
    <source>
        <strain evidence="7">MST-FP2251</strain>
    </source>
</reference>
<evidence type="ECO:0000313" key="8">
    <source>
        <dbReference type="Proteomes" id="UP001194746"/>
    </source>
</evidence>
<comment type="caution">
    <text evidence="7">The sequence shown here is derived from an EMBL/GenBank/DDBJ whole genome shotgun (WGS) entry which is preliminary data.</text>
</comment>
<evidence type="ECO:0000256" key="2">
    <source>
        <dbReference type="ARBA" id="ARBA00022448"/>
    </source>
</evidence>
<keyword evidence="5 6" id="KW-0472">Membrane</keyword>
<keyword evidence="2" id="KW-0813">Transport</keyword>
<protein>
    <submittedName>
        <fullName evidence="7">Uncharacterized protein</fullName>
    </submittedName>
</protein>
<feature type="transmembrane region" description="Helical" evidence="6">
    <location>
        <begin position="20"/>
        <end position="38"/>
    </location>
</feature>
<organism evidence="7 8">
    <name type="scientific">Aspergillus nanangensis</name>
    <dbReference type="NCBI Taxonomy" id="2582783"/>
    <lineage>
        <taxon>Eukaryota</taxon>
        <taxon>Fungi</taxon>
        <taxon>Dikarya</taxon>
        <taxon>Ascomycota</taxon>
        <taxon>Pezizomycotina</taxon>
        <taxon>Eurotiomycetes</taxon>
        <taxon>Eurotiomycetidae</taxon>
        <taxon>Eurotiales</taxon>
        <taxon>Aspergillaceae</taxon>
        <taxon>Aspergillus</taxon>
        <taxon>Aspergillus subgen. Circumdati</taxon>
    </lineage>
</organism>
<dbReference type="Pfam" id="PF13520">
    <property type="entry name" value="AA_permease_2"/>
    <property type="match status" value="2"/>
</dbReference>
<keyword evidence="4 6" id="KW-1133">Transmembrane helix</keyword>
<evidence type="ECO:0000256" key="1">
    <source>
        <dbReference type="ARBA" id="ARBA00004141"/>
    </source>
</evidence>
<dbReference type="GO" id="GO:0016020">
    <property type="term" value="C:membrane"/>
    <property type="evidence" value="ECO:0007669"/>
    <property type="project" value="UniProtKB-SubCell"/>
</dbReference>
<dbReference type="PIRSF" id="PIRSF006060">
    <property type="entry name" value="AA_transporter"/>
    <property type="match status" value="1"/>
</dbReference>
<dbReference type="AlphaFoldDB" id="A0AAD4CVJ9"/>
<evidence type="ECO:0000256" key="6">
    <source>
        <dbReference type="SAM" id="Phobius"/>
    </source>
</evidence>
<gene>
    <name evidence="7" type="ORF">FE257_010821</name>
</gene>
<dbReference type="InterPro" id="IPR002293">
    <property type="entry name" value="AA/rel_permease1"/>
</dbReference>
<dbReference type="EMBL" id="VCAU01000007">
    <property type="protein sequence ID" value="KAF9893509.1"/>
    <property type="molecule type" value="Genomic_DNA"/>
</dbReference>
<feature type="transmembrane region" description="Helical" evidence="6">
    <location>
        <begin position="132"/>
        <end position="152"/>
    </location>
</feature>
<dbReference type="PANTHER" id="PTHR45649:SF14">
    <property type="entry name" value="GABA PERMEASE"/>
    <property type="match status" value="1"/>
</dbReference>
<dbReference type="GO" id="GO:0022857">
    <property type="term" value="F:transmembrane transporter activity"/>
    <property type="evidence" value="ECO:0007669"/>
    <property type="project" value="InterPro"/>
</dbReference>
<dbReference type="PANTHER" id="PTHR45649">
    <property type="entry name" value="AMINO-ACID PERMEASE BAT1"/>
    <property type="match status" value="1"/>
</dbReference>
<keyword evidence="3 6" id="KW-0812">Transmembrane</keyword>